<dbReference type="SUPFAM" id="SSF81653">
    <property type="entry name" value="Calcium ATPase, transduction domain A"/>
    <property type="match status" value="1"/>
</dbReference>
<organism evidence="12 13">
    <name type="scientific">Agrocybe chaxingu</name>
    <dbReference type="NCBI Taxonomy" id="84603"/>
    <lineage>
        <taxon>Eukaryota</taxon>
        <taxon>Fungi</taxon>
        <taxon>Dikarya</taxon>
        <taxon>Basidiomycota</taxon>
        <taxon>Agaricomycotina</taxon>
        <taxon>Agaricomycetes</taxon>
        <taxon>Agaricomycetidae</taxon>
        <taxon>Agaricales</taxon>
        <taxon>Agaricineae</taxon>
        <taxon>Strophariaceae</taxon>
        <taxon>Agrocybe</taxon>
    </lineage>
</organism>
<dbReference type="SUPFAM" id="SSF81665">
    <property type="entry name" value="Calcium ATPase, transmembrane domain M"/>
    <property type="match status" value="1"/>
</dbReference>
<dbReference type="InterPro" id="IPR018303">
    <property type="entry name" value="ATPase_P-typ_P_site"/>
</dbReference>
<evidence type="ECO:0000256" key="5">
    <source>
        <dbReference type="ARBA" id="ARBA00022741"/>
    </source>
</evidence>
<dbReference type="InterPro" id="IPR001757">
    <property type="entry name" value="P_typ_ATPase"/>
</dbReference>
<dbReference type="AlphaFoldDB" id="A0A9W8MUD5"/>
<dbReference type="InterPro" id="IPR023299">
    <property type="entry name" value="ATPase_P-typ_cyto_dom_N"/>
</dbReference>
<dbReference type="PRINTS" id="PR00119">
    <property type="entry name" value="CATATPASE"/>
</dbReference>
<evidence type="ECO:0000256" key="8">
    <source>
        <dbReference type="ARBA" id="ARBA00022989"/>
    </source>
</evidence>
<gene>
    <name evidence="12" type="ORF">NLJ89_g6113</name>
</gene>
<dbReference type="OrthoDB" id="3220577at2759"/>
<dbReference type="GO" id="GO:0016020">
    <property type="term" value="C:membrane"/>
    <property type="evidence" value="ECO:0007669"/>
    <property type="project" value="UniProtKB-SubCell"/>
</dbReference>
<dbReference type="InterPro" id="IPR023214">
    <property type="entry name" value="HAD_sf"/>
</dbReference>
<dbReference type="GO" id="GO:0006812">
    <property type="term" value="P:monoatomic cation transport"/>
    <property type="evidence" value="ECO:0007669"/>
    <property type="project" value="UniProtKB-ARBA"/>
</dbReference>
<dbReference type="PROSITE" id="PS00154">
    <property type="entry name" value="ATPASE_E1_E2"/>
    <property type="match status" value="1"/>
</dbReference>
<evidence type="ECO:0000256" key="4">
    <source>
        <dbReference type="ARBA" id="ARBA00022692"/>
    </source>
</evidence>
<keyword evidence="13" id="KW-1185">Reference proteome</keyword>
<evidence type="ECO:0000256" key="3">
    <source>
        <dbReference type="ARBA" id="ARBA00022553"/>
    </source>
</evidence>
<comment type="similarity">
    <text evidence="2">Belongs to the cation transport ATPase (P-type) (TC 3.A.3) family. Type IIIA subfamily.</text>
</comment>
<dbReference type="InterPro" id="IPR023298">
    <property type="entry name" value="ATPase_P-typ_TM_dom_sf"/>
</dbReference>
<evidence type="ECO:0000256" key="9">
    <source>
        <dbReference type="ARBA" id="ARBA00023136"/>
    </source>
</evidence>
<keyword evidence="5" id="KW-0547">Nucleotide-binding</keyword>
<dbReference type="SUPFAM" id="SSF81660">
    <property type="entry name" value="Metal cation-transporting ATPase, ATP-binding domain N"/>
    <property type="match status" value="1"/>
</dbReference>
<feature type="domain" description="P-type ATPase A" evidence="11">
    <location>
        <begin position="58"/>
        <end position="155"/>
    </location>
</feature>
<dbReference type="Proteomes" id="UP001148786">
    <property type="component" value="Unassembled WGS sequence"/>
</dbReference>
<keyword evidence="3" id="KW-0597">Phosphoprotein</keyword>
<dbReference type="PANTHER" id="PTHR42861">
    <property type="entry name" value="CALCIUM-TRANSPORTING ATPASE"/>
    <property type="match status" value="1"/>
</dbReference>
<dbReference type="Gene3D" id="3.40.50.1000">
    <property type="entry name" value="HAD superfamily/HAD-like"/>
    <property type="match status" value="1"/>
</dbReference>
<accession>A0A9W8MUD5</accession>
<evidence type="ECO:0000259" key="11">
    <source>
        <dbReference type="Pfam" id="PF00122"/>
    </source>
</evidence>
<proteinExistence type="inferred from homology"/>
<comment type="caution">
    <text evidence="12">The sequence shown here is derived from an EMBL/GenBank/DDBJ whole genome shotgun (WGS) entry which is preliminary data.</text>
</comment>
<evidence type="ECO:0000256" key="7">
    <source>
        <dbReference type="ARBA" id="ARBA00022967"/>
    </source>
</evidence>
<keyword evidence="6" id="KW-0067">ATP-binding</keyword>
<evidence type="ECO:0000313" key="12">
    <source>
        <dbReference type="EMBL" id="KAJ3507778.1"/>
    </source>
</evidence>
<dbReference type="Gene3D" id="3.40.1110.10">
    <property type="entry name" value="Calcium-transporting ATPase, cytoplasmic domain N"/>
    <property type="match status" value="1"/>
</dbReference>
<reference evidence="12" key="1">
    <citation type="submission" date="2022-07" db="EMBL/GenBank/DDBJ databases">
        <title>Genome Sequence of Agrocybe chaxingu.</title>
        <authorList>
            <person name="Buettner E."/>
        </authorList>
    </citation>
    <scope>NUCLEOTIDE SEQUENCE</scope>
    <source>
        <strain evidence="12">MP-N11</strain>
    </source>
</reference>
<dbReference type="NCBIfam" id="TIGR01494">
    <property type="entry name" value="ATPase_P-type"/>
    <property type="match status" value="1"/>
</dbReference>
<dbReference type="GO" id="GO:0016887">
    <property type="term" value="F:ATP hydrolysis activity"/>
    <property type="evidence" value="ECO:0007669"/>
    <property type="project" value="InterPro"/>
</dbReference>
<comment type="subcellular location">
    <subcellularLocation>
        <location evidence="1">Membrane</location>
        <topology evidence="1">Multi-pass membrane protein</topology>
    </subcellularLocation>
</comment>
<dbReference type="Gene3D" id="2.70.150.10">
    <property type="entry name" value="Calcium-transporting ATPase, cytoplasmic transduction domain A"/>
    <property type="match status" value="1"/>
</dbReference>
<dbReference type="InterPro" id="IPR008250">
    <property type="entry name" value="ATPase_P-typ_transduc_dom_A_sf"/>
</dbReference>
<name>A0A9W8MUD5_9AGAR</name>
<keyword evidence="4 10" id="KW-0812">Transmembrane</keyword>
<sequence length="410" mass="44193">MMEMAAFLAVVPSGKEDQPPDWQTFSGLILLLPLTSAICFCMERRAELKELKDPLEIPKVRARRDNLWKEIVAAHLVPGDLVSLKIGNVVPADCIVVEATNLSVDEAVVTGEPLPQNKEVGDHCFWGSTCRNGEAEAVVLSTGSNTFFWHAASLVGREDETANGIQKIIARISSFCLLIIGIYVIADIFVLSSILILLIGGIPITIPNILSVTLATGITTLAQCKAIVTRLVAFEGLAGVSILCFDKTGTLTTNVPTVDRGGIKTYSRFSGEEVVQLAAYASQTENPGAKDAAVLCALEDGKAREGIEVLEFRPFNPVDGRTGVTYREKATGRIKCVTKGMTGIIVELCTRNRTEAFENQLEADVEEAARQGMSVVAIAYENVPGDDFKADSEGSEFVGFLPVFDPRGHT</sequence>
<dbReference type="InterPro" id="IPR059000">
    <property type="entry name" value="ATPase_P-type_domA"/>
</dbReference>
<keyword evidence="9 10" id="KW-0472">Membrane</keyword>
<dbReference type="FunFam" id="2.70.150.10:FF:000042">
    <property type="entry name" value="Plasma membrane ATPase"/>
    <property type="match status" value="1"/>
</dbReference>
<protein>
    <recommendedName>
        <fullName evidence="11">P-type ATPase A domain-containing protein</fullName>
    </recommendedName>
</protein>
<keyword evidence="8 10" id="KW-1133">Transmembrane helix</keyword>
<dbReference type="Gene3D" id="1.20.1110.10">
    <property type="entry name" value="Calcium-transporting ATPase, transmembrane domain"/>
    <property type="match status" value="1"/>
</dbReference>
<dbReference type="EMBL" id="JANKHO010000626">
    <property type="protein sequence ID" value="KAJ3507778.1"/>
    <property type="molecule type" value="Genomic_DNA"/>
</dbReference>
<evidence type="ECO:0000256" key="10">
    <source>
        <dbReference type="SAM" id="Phobius"/>
    </source>
</evidence>
<keyword evidence="7" id="KW-1278">Translocase</keyword>
<dbReference type="Pfam" id="PF00122">
    <property type="entry name" value="E1-E2_ATPase"/>
    <property type="match status" value="1"/>
</dbReference>
<evidence type="ECO:0000256" key="1">
    <source>
        <dbReference type="ARBA" id="ARBA00004141"/>
    </source>
</evidence>
<feature type="transmembrane region" description="Helical" evidence="10">
    <location>
        <begin position="175"/>
        <end position="202"/>
    </location>
</feature>
<evidence type="ECO:0000256" key="2">
    <source>
        <dbReference type="ARBA" id="ARBA00008804"/>
    </source>
</evidence>
<evidence type="ECO:0000313" key="13">
    <source>
        <dbReference type="Proteomes" id="UP001148786"/>
    </source>
</evidence>
<dbReference type="GO" id="GO:0005524">
    <property type="term" value="F:ATP binding"/>
    <property type="evidence" value="ECO:0007669"/>
    <property type="project" value="UniProtKB-KW"/>
</dbReference>
<feature type="transmembrane region" description="Helical" evidence="10">
    <location>
        <begin position="25"/>
        <end position="42"/>
    </location>
</feature>
<evidence type="ECO:0000256" key="6">
    <source>
        <dbReference type="ARBA" id="ARBA00022840"/>
    </source>
</evidence>